<dbReference type="PANTHER" id="PTHR12455">
    <property type="entry name" value="NUCLEOLAR COMPLEX PROTEIN 4"/>
    <property type="match status" value="1"/>
</dbReference>
<dbReference type="GO" id="GO:0031965">
    <property type="term" value="C:nuclear membrane"/>
    <property type="evidence" value="ECO:0007669"/>
    <property type="project" value="UniProtKB-SubCell"/>
</dbReference>
<dbReference type="GO" id="GO:0042254">
    <property type="term" value="P:ribosome biogenesis"/>
    <property type="evidence" value="ECO:0007669"/>
    <property type="project" value="InterPro"/>
</dbReference>
<evidence type="ECO:0000259" key="6">
    <source>
        <dbReference type="Pfam" id="PF03914"/>
    </source>
</evidence>
<evidence type="ECO:0000256" key="3">
    <source>
        <dbReference type="ARBA" id="ARBA00022692"/>
    </source>
</evidence>
<comment type="similarity">
    <text evidence="2">Belongs to the CBF/MAK21 family.</text>
</comment>
<dbReference type="InterPro" id="IPR016024">
    <property type="entry name" value="ARM-type_fold"/>
</dbReference>
<evidence type="ECO:0000256" key="5">
    <source>
        <dbReference type="SAM" id="MobiDB-lite"/>
    </source>
</evidence>
<evidence type="ECO:0000256" key="4">
    <source>
        <dbReference type="ARBA" id="ARBA00022989"/>
    </source>
</evidence>
<evidence type="ECO:0000313" key="8">
    <source>
        <dbReference type="Proteomes" id="UP001212841"/>
    </source>
</evidence>
<comment type="subcellular location">
    <subcellularLocation>
        <location evidence="1">Nucleus membrane</location>
        <topology evidence="1">Multi-pass membrane protein</topology>
    </subcellularLocation>
</comment>
<dbReference type="GO" id="GO:0030692">
    <property type="term" value="C:Noc4p-Nop14p complex"/>
    <property type="evidence" value="ECO:0007669"/>
    <property type="project" value="TreeGrafter"/>
</dbReference>
<feature type="region of interest" description="Disordered" evidence="5">
    <location>
        <begin position="1"/>
        <end position="29"/>
    </location>
</feature>
<dbReference type="Pfam" id="PF03914">
    <property type="entry name" value="CBF"/>
    <property type="match status" value="1"/>
</dbReference>
<dbReference type="InterPro" id="IPR005612">
    <property type="entry name" value="CCAAT-binding_factor"/>
</dbReference>
<dbReference type="SUPFAM" id="SSF48371">
    <property type="entry name" value="ARM repeat"/>
    <property type="match status" value="1"/>
</dbReference>
<evidence type="ECO:0000313" key="7">
    <source>
        <dbReference type="EMBL" id="KAJ3056954.1"/>
    </source>
</evidence>
<dbReference type="PANTHER" id="PTHR12455:SF0">
    <property type="entry name" value="NUCLEOLAR COMPLEX PROTEIN 4 HOMOLOG"/>
    <property type="match status" value="1"/>
</dbReference>
<evidence type="ECO:0000256" key="1">
    <source>
        <dbReference type="ARBA" id="ARBA00004232"/>
    </source>
</evidence>
<organism evidence="7 8">
    <name type="scientific">Rhizophlyctis rosea</name>
    <dbReference type="NCBI Taxonomy" id="64517"/>
    <lineage>
        <taxon>Eukaryota</taxon>
        <taxon>Fungi</taxon>
        <taxon>Fungi incertae sedis</taxon>
        <taxon>Chytridiomycota</taxon>
        <taxon>Chytridiomycota incertae sedis</taxon>
        <taxon>Chytridiomycetes</taxon>
        <taxon>Rhizophlyctidales</taxon>
        <taxon>Rhizophlyctidaceae</taxon>
        <taxon>Rhizophlyctis</taxon>
    </lineage>
</organism>
<keyword evidence="8" id="KW-1185">Reference proteome</keyword>
<reference evidence="7" key="1">
    <citation type="submission" date="2020-05" db="EMBL/GenBank/DDBJ databases">
        <title>Phylogenomic resolution of chytrid fungi.</title>
        <authorList>
            <person name="Stajich J.E."/>
            <person name="Amses K."/>
            <person name="Simmons R."/>
            <person name="Seto K."/>
            <person name="Myers J."/>
            <person name="Bonds A."/>
            <person name="Quandt C.A."/>
            <person name="Barry K."/>
            <person name="Liu P."/>
            <person name="Grigoriev I."/>
            <person name="Longcore J.E."/>
            <person name="James T.Y."/>
        </authorList>
    </citation>
    <scope>NUCLEOTIDE SEQUENCE</scope>
    <source>
        <strain evidence="7">JEL0318</strain>
    </source>
</reference>
<evidence type="ECO:0000256" key="2">
    <source>
        <dbReference type="ARBA" id="ARBA00007797"/>
    </source>
</evidence>
<dbReference type="AlphaFoldDB" id="A0AAD5SRE4"/>
<proteinExistence type="inferred from homology"/>
<keyword evidence="3" id="KW-0812">Transmembrane</keyword>
<keyword evidence="4" id="KW-0472">Membrane</keyword>
<keyword evidence="4" id="KW-1133">Transmembrane helix</keyword>
<dbReference type="EMBL" id="JADGJD010000015">
    <property type="protein sequence ID" value="KAJ3056954.1"/>
    <property type="molecule type" value="Genomic_DNA"/>
</dbReference>
<dbReference type="Proteomes" id="UP001212841">
    <property type="component" value="Unassembled WGS sequence"/>
</dbReference>
<name>A0AAD5SRE4_9FUNG</name>
<protein>
    <recommendedName>
        <fullName evidence="6">CCAAT-binding factor domain-containing protein</fullName>
    </recommendedName>
</protein>
<sequence>MAAPKVTKTGASATTPKKRKASAESAETNAITPDRVRQLAKECLESATKLNNLVELLDNANGEVSHTALVALQHVFSKLLERGDLKRPKKSNTKSAKDPKTKVTEWLRDLRGQFVAELLMHLSAGAADKQTTALQILLGMVKHESEHHDDFQNDLFERVVEACVSNDNLSENVLELLIRDINAFDDVRYYFYKDFGKYLNAIVPAEVGAEERRSKRRKMTVDPTKLPAVVNQGLSILTKLNPPPEKDEELGHCMANVSGETSKGQKKAQPALQAHQHRQAFTECWLAFMRQPLNDEVYKQILLMIHKRIIPYMTQATLLIDFLTDSYDAGGPLSLLALNGLFTLITQHNLDYPDFYKKLYALFDRNLMHVKYRSRFFRLVDLFLASSQLPAYLIAAFLKRMSRLCLNAPPAGILAVIPQIYNLLKKHPACLPMIHKEGDLPTLPAQDPFDYDEADPMKCKAIDSSLWELQVLKSHYLPSISGLAKIFEEDLSKPVYDLEDFLDHSYQSLYETETKKKEDEEGTAAALAVHVTVTGMFQRTAKSSFWELV</sequence>
<dbReference type="InterPro" id="IPR027193">
    <property type="entry name" value="Noc4"/>
</dbReference>
<comment type="caution">
    <text evidence="7">The sequence shown here is derived from an EMBL/GenBank/DDBJ whole genome shotgun (WGS) entry which is preliminary data.</text>
</comment>
<feature type="domain" description="CCAAT-binding factor" evidence="6">
    <location>
        <begin position="334"/>
        <end position="484"/>
    </location>
</feature>
<gene>
    <name evidence="7" type="ORF">HK097_002332</name>
</gene>
<dbReference type="GO" id="GO:0032040">
    <property type="term" value="C:small-subunit processome"/>
    <property type="evidence" value="ECO:0007669"/>
    <property type="project" value="TreeGrafter"/>
</dbReference>
<accession>A0AAD5SRE4</accession>